<dbReference type="EMBL" id="JAPDFW010000109">
    <property type="protein sequence ID" value="KAJ5069060.1"/>
    <property type="molecule type" value="Genomic_DNA"/>
</dbReference>
<dbReference type="PANTHER" id="PTHR46093">
    <property type="entry name" value="ACYL-COA-BINDING DOMAIN-CONTAINING PROTEIN 5"/>
    <property type="match status" value="1"/>
</dbReference>
<keyword evidence="1" id="KW-0880">Kelch repeat</keyword>
<evidence type="ECO:0000256" key="1">
    <source>
        <dbReference type="ARBA" id="ARBA00022441"/>
    </source>
</evidence>
<dbReference type="Proteomes" id="UP001149090">
    <property type="component" value="Unassembled WGS sequence"/>
</dbReference>
<dbReference type="SUPFAM" id="SSF117281">
    <property type="entry name" value="Kelch motif"/>
    <property type="match status" value="2"/>
</dbReference>
<dbReference type="AlphaFoldDB" id="A0A9Q0LBT9"/>
<dbReference type="OrthoDB" id="432528at2759"/>
<dbReference type="InterPro" id="IPR015915">
    <property type="entry name" value="Kelch-typ_b-propeller"/>
</dbReference>
<keyword evidence="2" id="KW-0677">Repeat</keyword>
<gene>
    <name evidence="3" type="ORF">M0811_11960</name>
</gene>
<dbReference type="OMA" id="WIEINAQ"/>
<keyword evidence="4" id="KW-1185">Reference proteome</keyword>
<evidence type="ECO:0000256" key="2">
    <source>
        <dbReference type="ARBA" id="ARBA00022737"/>
    </source>
</evidence>
<evidence type="ECO:0000313" key="4">
    <source>
        <dbReference type="Proteomes" id="UP001149090"/>
    </source>
</evidence>
<dbReference type="Pfam" id="PF24681">
    <property type="entry name" value="Kelch_KLHDC2_KLHL20_DRC7"/>
    <property type="match status" value="2"/>
</dbReference>
<protein>
    <recommendedName>
        <fullName evidence="5">Kelch repeat-containing protein</fullName>
    </recommendedName>
</protein>
<name>A0A9Q0LBT9_ANAIG</name>
<evidence type="ECO:0000313" key="3">
    <source>
        <dbReference type="EMBL" id="KAJ5069060.1"/>
    </source>
</evidence>
<dbReference type="Gene3D" id="2.120.10.80">
    <property type="entry name" value="Kelch-type beta propeller"/>
    <property type="match status" value="2"/>
</dbReference>
<sequence>MNWKKLTENGKLPEPRTSFGMVAHKGRIIVFGGLIGKDKQDNEVFVYDLNKQEWEHVKTTGEKPKARSVFVSELFENKMIIFGGIGEMLPEYECFNDVWQLDLETFEWEELKITGKIPTPRFAHSSAILDNKMYIFGGYEINYEEFGPPLLNEIWELDLKEKKWIEINAQGELPSSRFSPVTTACYVPDDQGNMRPMLFCYGGGGGFSGLETTYNEFHIFDISTSTWELVELSTQTPPLRAGTLLPFFSKDKVLSLLLFGGVNELGNAGWVVNNDLWLIDPFKKTAFLVDDDEVDFDKTVSPRYSHKSVLVDNHMVVFGGWDGQWNGFQNDMFMVDVNSLLELKEKEKDEKEKDEK</sequence>
<organism evidence="3 4">
    <name type="scientific">Anaeramoeba ignava</name>
    <name type="common">Anaerobic marine amoeba</name>
    <dbReference type="NCBI Taxonomy" id="1746090"/>
    <lineage>
        <taxon>Eukaryota</taxon>
        <taxon>Metamonada</taxon>
        <taxon>Anaeramoebidae</taxon>
        <taxon>Anaeramoeba</taxon>
    </lineage>
</organism>
<evidence type="ECO:0008006" key="5">
    <source>
        <dbReference type="Google" id="ProtNLM"/>
    </source>
</evidence>
<accession>A0A9Q0LBT9</accession>
<comment type="caution">
    <text evidence="3">The sequence shown here is derived from an EMBL/GenBank/DDBJ whole genome shotgun (WGS) entry which is preliminary data.</text>
</comment>
<reference evidence="3" key="1">
    <citation type="submission" date="2022-10" db="EMBL/GenBank/DDBJ databases">
        <title>Novel sulphate-reducing endosymbionts in the free-living metamonad Anaeramoeba.</title>
        <authorList>
            <person name="Jerlstrom-Hultqvist J."/>
            <person name="Cepicka I."/>
            <person name="Gallot-Lavallee L."/>
            <person name="Salas-Leiva D."/>
            <person name="Curtis B.A."/>
            <person name="Zahonova K."/>
            <person name="Pipaliya S."/>
            <person name="Dacks J."/>
            <person name="Roger A.J."/>
        </authorList>
    </citation>
    <scope>NUCLEOTIDE SEQUENCE</scope>
    <source>
        <strain evidence="3">BMAN</strain>
    </source>
</reference>
<proteinExistence type="predicted"/>
<dbReference type="PANTHER" id="PTHR46093:SF18">
    <property type="entry name" value="FIBRONECTIN TYPE-III DOMAIN-CONTAINING PROTEIN"/>
    <property type="match status" value="1"/>
</dbReference>